<name>A0A2N7IJX1_9VIBR</name>
<dbReference type="RefSeq" id="WP_102578473.1">
    <property type="nucleotide sequence ID" value="NZ_MCYL01000008.1"/>
</dbReference>
<reference evidence="2" key="1">
    <citation type="submission" date="2016-07" db="EMBL/GenBank/DDBJ databases">
        <title>Nontailed viruses are major unrecognized killers of bacteria in the ocean.</title>
        <authorList>
            <person name="Kauffman K."/>
            <person name="Hussain F."/>
            <person name="Yang J."/>
            <person name="Arevalo P."/>
            <person name="Brown J."/>
            <person name="Cutler M."/>
            <person name="Kelly L."/>
            <person name="Polz M.F."/>
        </authorList>
    </citation>
    <scope>NUCLEOTIDE SEQUENCE [LARGE SCALE GENOMIC DNA]</scope>
    <source>
        <strain evidence="2">10N.261.51.B8</strain>
    </source>
</reference>
<organism evidence="1 2">
    <name type="scientific">Vibrio lentus</name>
    <dbReference type="NCBI Taxonomy" id="136468"/>
    <lineage>
        <taxon>Bacteria</taxon>
        <taxon>Pseudomonadati</taxon>
        <taxon>Pseudomonadota</taxon>
        <taxon>Gammaproteobacteria</taxon>
        <taxon>Vibrionales</taxon>
        <taxon>Vibrionaceae</taxon>
        <taxon>Vibrio</taxon>
    </lineage>
</organism>
<sequence>MAKKKNNITQHAVTTRLTVGDHTALLAEAEARGSNPAQVLRLAWSLYLENKSLESRIDRLESRMTRRTFEIVSVVAGLSQVERKEALSQVKKYLEATK</sequence>
<accession>A0A2N7IJX1</accession>
<evidence type="ECO:0000313" key="2">
    <source>
        <dbReference type="Proteomes" id="UP000235746"/>
    </source>
</evidence>
<dbReference type="AlphaFoldDB" id="A0A2N7IJX1"/>
<gene>
    <name evidence="1" type="ORF">BCT74_17070</name>
</gene>
<dbReference type="Proteomes" id="UP000235746">
    <property type="component" value="Unassembled WGS sequence"/>
</dbReference>
<evidence type="ECO:0000313" key="1">
    <source>
        <dbReference type="EMBL" id="PML58226.1"/>
    </source>
</evidence>
<dbReference type="EMBL" id="MCYL01000008">
    <property type="protein sequence ID" value="PML58226.1"/>
    <property type="molecule type" value="Genomic_DNA"/>
</dbReference>
<protein>
    <submittedName>
        <fullName evidence="1">Uncharacterized protein</fullName>
    </submittedName>
</protein>
<proteinExistence type="predicted"/>
<comment type="caution">
    <text evidence="1">The sequence shown here is derived from an EMBL/GenBank/DDBJ whole genome shotgun (WGS) entry which is preliminary data.</text>
</comment>